<feature type="domain" description="KRAB" evidence="13">
    <location>
        <begin position="8"/>
        <end position="79"/>
    </location>
</feature>
<dbReference type="GO" id="GO:0001817">
    <property type="term" value="P:regulation of cytokine production"/>
    <property type="evidence" value="ECO:0007669"/>
    <property type="project" value="TreeGrafter"/>
</dbReference>
<dbReference type="FunFam" id="3.30.160.60:FF:002346">
    <property type="entry name" value="Zinc finger protein 658"/>
    <property type="match status" value="1"/>
</dbReference>
<name>A0AB34HW39_ESCRO</name>
<dbReference type="FunFam" id="3.30.160.60:FF:000044">
    <property type="entry name" value="zinc finger protein 37 homolog"/>
    <property type="match status" value="1"/>
</dbReference>
<keyword evidence="7" id="KW-0805">Transcription regulation</keyword>
<accession>A0AB34HW39</accession>
<protein>
    <recommendedName>
        <fullName evidence="16">Zinc finger protein 658</fullName>
    </recommendedName>
</protein>
<evidence type="ECO:0000256" key="9">
    <source>
        <dbReference type="ARBA" id="ARBA00023163"/>
    </source>
</evidence>
<dbReference type="InterPro" id="IPR013087">
    <property type="entry name" value="Znf_C2H2_type"/>
</dbReference>
<evidence type="ECO:0000256" key="2">
    <source>
        <dbReference type="ARBA" id="ARBA00006991"/>
    </source>
</evidence>
<keyword evidence="4" id="KW-0677">Repeat</keyword>
<organism evidence="14 15">
    <name type="scientific">Eschrichtius robustus</name>
    <name type="common">California gray whale</name>
    <name type="synonym">Eschrichtius gibbosus</name>
    <dbReference type="NCBI Taxonomy" id="9764"/>
    <lineage>
        <taxon>Eukaryota</taxon>
        <taxon>Metazoa</taxon>
        <taxon>Chordata</taxon>
        <taxon>Craniata</taxon>
        <taxon>Vertebrata</taxon>
        <taxon>Euteleostomi</taxon>
        <taxon>Mammalia</taxon>
        <taxon>Eutheria</taxon>
        <taxon>Laurasiatheria</taxon>
        <taxon>Artiodactyla</taxon>
        <taxon>Whippomorpha</taxon>
        <taxon>Cetacea</taxon>
        <taxon>Mysticeti</taxon>
        <taxon>Eschrichtiidae</taxon>
        <taxon>Eschrichtius</taxon>
    </lineage>
</organism>
<gene>
    <name evidence="14" type="ORF">J1605_018172</name>
</gene>
<dbReference type="SUPFAM" id="SSF57667">
    <property type="entry name" value="beta-beta-alpha zinc fingers"/>
    <property type="match status" value="5"/>
</dbReference>
<dbReference type="GO" id="GO:0000978">
    <property type="term" value="F:RNA polymerase II cis-regulatory region sequence-specific DNA binding"/>
    <property type="evidence" value="ECO:0007669"/>
    <property type="project" value="TreeGrafter"/>
</dbReference>
<dbReference type="Gene3D" id="3.30.160.60">
    <property type="entry name" value="Classic Zinc Finger"/>
    <property type="match status" value="9"/>
</dbReference>
<sequence length="536" mass="62215">MNIAQGSVSFEDVTVEFTQDEWQYVGPAQRTLYKDVMLENYSHLISLGYCIIKPQVIFKLEHGEEPWSSEEEFLNQKYPGYCRVDVHIEENREKQEKPLWQVVFIDNKILSKEEQKLDIQHEKTHTGEQCYKYNENLETLSYVKDHHKFQTLEQSFECNEYGKVLHDKTVCVTAKSSVTGEDSCKDNEFRGNCDKAALFNHMRTGTRKKCFDLNECGKSCEYNEVHMALAHNECNESGNNFSRNSPLTQPQRTVTGQGAFESSKCEENLSQSSGHIVHQKIQTRDTFCVYNGFTNTFYQKLDFTVHQRTHKEEKFYQCDKYEKSFHQNSALSVHQQCDTGEKSFELTECRKSFYQKAHLIQHQRTHPGEKPYECEECGKSFCSNSHPVHYPGTHMGVNLYECNECGKTFADNSTLRAHQRIHTKEKPFKCNDCERSSAHNSALRAHQRIHTGEKPYECNDCEKTFAHNSTLRAHQKIHTGVKLYKCNECGKTFSQKTHLSTHQRIHTGVKPYGCSEYGKTFSQKSYLSGHERIHRG</sequence>
<dbReference type="GO" id="GO:0005654">
    <property type="term" value="C:nucleoplasm"/>
    <property type="evidence" value="ECO:0007669"/>
    <property type="project" value="TreeGrafter"/>
</dbReference>
<dbReference type="Pfam" id="PF00096">
    <property type="entry name" value="zf-C2H2"/>
    <property type="match status" value="5"/>
</dbReference>
<dbReference type="Gene3D" id="6.10.140.140">
    <property type="match status" value="1"/>
</dbReference>
<feature type="domain" description="C2H2-type" evidence="12">
    <location>
        <begin position="456"/>
        <end position="483"/>
    </location>
</feature>
<evidence type="ECO:0000256" key="7">
    <source>
        <dbReference type="ARBA" id="ARBA00023015"/>
    </source>
</evidence>
<dbReference type="InterPro" id="IPR036051">
    <property type="entry name" value="KRAB_dom_sf"/>
</dbReference>
<keyword evidence="10" id="KW-0539">Nucleus</keyword>
<dbReference type="Proteomes" id="UP001159641">
    <property type="component" value="Unassembled WGS sequence"/>
</dbReference>
<keyword evidence="3" id="KW-0479">Metal-binding</keyword>
<dbReference type="FunFam" id="3.30.160.60:FF:002343">
    <property type="entry name" value="Zinc finger protein 33A"/>
    <property type="match status" value="1"/>
</dbReference>
<comment type="similarity">
    <text evidence="2">Belongs to the krueppel C2H2-type zinc-finger protein family.</text>
</comment>
<dbReference type="PROSITE" id="PS50157">
    <property type="entry name" value="ZINC_FINGER_C2H2_2"/>
    <property type="match status" value="8"/>
</dbReference>
<dbReference type="GO" id="GO:0001227">
    <property type="term" value="F:DNA-binding transcription repressor activity, RNA polymerase II-specific"/>
    <property type="evidence" value="ECO:0007669"/>
    <property type="project" value="TreeGrafter"/>
</dbReference>
<evidence type="ECO:0008006" key="16">
    <source>
        <dbReference type="Google" id="ProtNLM"/>
    </source>
</evidence>
<evidence type="ECO:0000259" key="13">
    <source>
        <dbReference type="PROSITE" id="PS50805"/>
    </source>
</evidence>
<keyword evidence="5 11" id="KW-0863">Zinc-finger</keyword>
<evidence type="ECO:0000313" key="14">
    <source>
        <dbReference type="EMBL" id="KAJ8796122.1"/>
    </source>
</evidence>
<keyword evidence="6" id="KW-0862">Zinc</keyword>
<dbReference type="FunFam" id="3.30.160.60:FF:000128">
    <property type="entry name" value="zinc finger protein 268 isoform X1"/>
    <property type="match status" value="1"/>
</dbReference>
<dbReference type="CDD" id="cd07765">
    <property type="entry name" value="KRAB_A-box"/>
    <property type="match status" value="1"/>
</dbReference>
<feature type="domain" description="C2H2-type" evidence="12">
    <location>
        <begin position="512"/>
        <end position="536"/>
    </location>
</feature>
<dbReference type="Pfam" id="PF01352">
    <property type="entry name" value="KRAB"/>
    <property type="match status" value="1"/>
</dbReference>
<dbReference type="PROSITE" id="PS00028">
    <property type="entry name" value="ZINC_FINGER_C2H2_1"/>
    <property type="match status" value="3"/>
</dbReference>
<evidence type="ECO:0000256" key="11">
    <source>
        <dbReference type="PROSITE-ProRule" id="PRU00042"/>
    </source>
</evidence>
<dbReference type="GO" id="GO:0008270">
    <property type="term" value="F:zinc ion binding"/>
    <property type="evidence" value="ECO:0007669"/>
    <property type="project" value="UniProtKB-KW"/>
</dbReference>
<feature type="domain" description="C2H2-type" evidence="12">
    <location>
        <begin position="428"/>
        <end position="455"/>
    </location>
</feature>
<feature type="domain" description="C2H2-type" evidence="12">
    <location>
        <begin position="484"/>
        <end position="511"/>
    </location>
</feature>
<evidence type="ECO:0000313" key="15">
    <source>
        <dbReference type="Proteomes" id="UP001159641"/>
    </source>
</evidence>
<proteinExistence type="inferred from homology"/>
<evidence type="ECO:0000256" key="3">
    <source>
        <dbReference type="ARBA" id="ARBA00022723"/>
    </source>
</evidence>
<dbReference type="PANTHER" id="PTHR24399:SF54">
    <property type="entry name" value="GASTRULA ZINC FINGER PROTEIN XLCGF26.1-LIKE-RELATED"/>
    <property type="match status" value="1"/>
</dbReference>
<dbReference type="PROSITE" id="PS50805">
    <property type="entry name" value="KRAB"/>
    <property type="match status" value="1"/>
</dbReference>
<evidence type="ECO:0000256" key="6">
    <source>
        <dbReference type="ARBA" id="ARBA00022833"/>
    </source>
</evidence>
<evidence type="ECO:0000256" key="4">
    <source>
        <dbReference type="ARBA" id="ARBA00022737"/>
    </source>
</evidence>
<dbReference type="FunFam" id="3.30.160.60:FF:000361">
    <property type="entry name" value="Zinc finger protein 658"/>
    <property type="match status" value="1"/>
</dbReference>
<dbReference type="FunFam" id="3.30.160.60:FF:000100">
    <property type="entry name" value="Zinc finger 45-like"/>
    <property type="match status" value="1"/>
</dbReference>
<feature type="domain" description="C2H2-type" evidence="12">
    <location>
        <begin position="400"/>
        <end position="427"/>
    </location>
</feature>
<dbReference type="InterPro" id="IPR036236">
    <property type="entry name" value="Znf_C2H2_sf"/>
</dbReference>
<dbReference type="SMART" id="SM00355">
    <property type="entry name" value="ZnF_C2H2"/>
    <property type="match status" value="7"/>
</dbReference>
<dbReference type="EMBL" id="JAIQCJ010000525">
    <property type="protein sequence ID" value="KAJ8796122.1"/>
    <property type="molecule type" value="Genomic_DNA"/>
</dbReference>
<dbReference type="PANTHER" id="PTHR24399">
    <property type="entry name" value="ZINC FINGER AND BTB DOMAIN-CONTAINING"/>
    <property type="match status" value="1"/>
</dbReference>
<feature type="domain" description="C2H2-type" evidence="12">
    <location>
        <begin position="372"/>
        <end position="399"/>
    </location>
</feature>
<dbReference type="FunFam" id="3.30.160.60:FF:002090">
    <property type="entry name" value="Zinc finger protein 473"/>
    <property type="match status" value="1"/>
</dbReference>
<dbReference type="SUPFAM" id="SSF109640">
    <property type="entry name" value="KRAB domain (Kruppel-associated box)"/>
    <property type="match status" value="1"/>
</dbReference>
<dbReference type="AlphaFoldDB" id="A0AB34HW39"/>
<keyword evidence="8" id="KW-0238">DNA-binding</keyword>
<comment type="caution">
    <text evidence="14">The sequence shown here is derived from an EMBL/GenBank/DDBJ whole genome shotgun (WGS) entry which is preliminary data.</text>
</comment>
<evidence type="ECO:0000256" key="10">
    <source>
        <dbReference type="ARBA" id="ARBA00023242"/>
    </source>
</evidence>
<keyword evidence="9" id="KW-0804">Transcription</keyword>
<evidence type="ECO:0000256" key="5">
    <source>
        <dbReference type="ARBA" id="ARBA00022771"/>
    </source>
</evidence>
<keyword evidence="15" id="KW-1185">Reference proteome</keyword>
<comment type="subcellular location">
    <subcellularLocation>
        <location evidence="1">Nucleus</location>
    </subcellularLocation>
</comment>
<reference evidence="14 15" key="1">
    <citation type="submission" date="2022-11" db="EMBL/GenBank/DDBJ databases">
        <title>Whole genome sequence of Eschrichtius robustus ER-17-0199.</title>
        <authorList>
            <person name="Bruniche-Olsen A."/>
            <person name="Black A.N."/>
            <person name="Fields C.J."/>
            <person name="Walden K."/>
            <person name="Dewoody J.A."/>
        </authorList>
    </citation>
    <scope>NUCLEOTIDE SEQUENCE [LARGE SCALE GENOMIC DNA]</scope>
    <source>
        <strain evidence="14">ER-17-0199</strain>
        <tissue evidence="14">Blubber</tissue>
    </source>
</reference>
<feature type="domain" description="C2H2-type" evidence="12">
    <location>
        <begin position="344"/>
        <end position="371"/>
    </location>
</feature>
<evidence type="ECO:0000259" key="12">
    <source>
        <dbReference type="PROSITE" id="PS50157"/>
    </source>
</evidence>
<evidence type="ECO:0000256" key="8">
    <source>
        <dbReference type="ARBA" id="ARBA00023125"/>
    </source>
</evidence>
<dbReference type="GO" id="GO:0002682">
    <property type="term" value="P:regulation of immune system process"/>
    <property type="evidence" value="ECO:0007669"/>
    <property type="project" value="TreeGrafter"/>
</dbReference>
<evidence type="ECO:0000256" key="1">
    <source>
        <dbReference type="ARBA" id="ARBA00004123"/>
    </source>
</evidence>
<dbReference type="InterPro" id="IPR001909">
    <property type="entry name" value="KRAB"/>
</dbReference>
<feature type="domain" description="C2H2-type" evidence="12">
    <location>
        <begin position="316"/>
        <end position="343"/>
    </location>
</feature>
<dbReference type="SMART" id="SM00349">
    <property type="entry name" value="KRAB"/>
    <property type="match status" value="1"/>
</dbReference>